<feature type="chain" id="PRO_5036411384" description="Polysaccharide lyase 14 domain-containing protein" evidence="1">
    <location>
        <begin position="21"/>
        <end position="260"/>
    </location>
</feature>
<dbReference type="PANTHER" id="PTHR40124">
    <property type="match status" value="1"/>
</dbReference>
<name>A0A815CD75_9BILA</name>
<sequence>MIQLVVVIVLSLILIDLGSTQLYQKSINWDNYANGQYSDSMAKSDFGSVSGWHNDRAMISNKNLRITLRKNALSGESGIVSATRIPDGSAYELDFDVRFHSQFDWSRGGKVGFGLGIGNRNTGCNVPFDGAGGTLRLMWYNDGKRVYFYPYVYHAGMAGPCGSNFGKLYPSSGSLEKGKWYKVHMYVKSNTGSNANGHVQIKINGDTLIDQSILWTTNDSKRLISNLSFHTFRGGSGDHWKSDVDSYIYYDNLSVRQISK</sequence>
<dbReference type="EMBL" id="CAJNOI010000014">
    <property type="protein sequence ID" value="CAF0803829.1"/>
    <property type="molecule type" value="Genomic_DNA"/>
</dbReference>
<dbReference type="Gene3D" id="2.60.120.200">
    <property type="match status" value="1"/>
</dbReference>
<keyword evidence="5" id="KW-1185">Reference proteome</keyword>
<comment type="caution">
    <text evidence="4">The sequence shown here is derived from an EMBL/GenBank/DDBJ whole genome shotgun (WGS) entry which is preliminary data.</text>
</comment>
<protein>
    <recommendedName>
        <fullName evidence="2">Polysaccharide lyase 14 domain-containing protein</fullName>
    </recommendedName>
</protein>
<keyword evidence="1" id="KW-0732">Signal</keyword>
<evidence type="ECO:0000313" key="4">
    <source>
        <dbReference type="EMBL" id="CAF1282045.1"/>
    </source>
</evidence>
<evidence type="ECO:0000313" key="3">
    <source>
        <dbReference type="EMBL" id="CAF0803829.1"/>
    </source>
</evidence>
<evidence type="ECO:0000313" key="5">
    <source>
        <dbReference type="Proteomes" id="UP000663832"/>
    </source>
</evidence>
<feature type="signal peptide" evidence="1">
    <location>
        <begin position="1"/>
        <end position="20"/>
    </location>
</feature>
<dbReference type="OrthoDB" id="10014927at2759"/>
<dbReference type="PANTHER" id="PTHR40124:SF1">
    <property type="entry name" value="DISAGGREGATASE RELATED REPEAT PROTEIN"/>
    <property type="match status" value="1"/>
</dbReference>
<accession>A0A815CD75</accession>
<feature type="domain" description="Polysaccharide lyase 14" evidence="2">
    <location>
        <begin position="90"/>
        <end position="253"/>
    </location>
</feature>
<dbReference type="Pfam" id="PF21294">
    <property type="entry name" value="Polysacc_lyase_14"/>
    <property type="match status" value="1"/>
</dbReference>
<dbReference type="EMBL" id="CAJNOM010000248">
    <property type="protein sequence ID" value="CAF1282045.1"/>
    <property type="molecule type" value="Genomic_DNA"/>
</dbReference>
<dbReference type="InterPro" id="IPR048958">
    <property type="entry name" value="Polysacc_lyase_14"/>
</dbReference>
<dbReference type="AlphaFoldDB" id="A0A815CD75"/>
<organism evidence="4 5">
    <name type="scientific">Adineta steineri</name>
    <dbReference type="NCBI Taxonomy" id="433720"/>
    <lineage>
        <taxon>Eukaryota</taxon>
        <taxon>Metazoa</taxon>
        <taxon>Spiralia</taxon>
        <taxon>Gnathifera</taxon>
        <taxon>Rotifera</taxon>
        <taxon>Eurotatoria</taxon>
        <taxon>Bdelloidea</taxon>
        <taxon>Adinetida</taxon>
        <taxon>Adinetidae</taxon>
        <taxon>Adineta</taxon>
    </lineage>
</organism>
<evidence type="ECO:0000256" key="1">
    <source>
        <dbReference type="SAM" id="SignalP"/>
    </source>
</evidence>
<evidence type="ECO:0000259" key="2">
    <source>
        <dbReference type="Pfam" id="PF21294"/>
    </source>
</evidence>
<gene>
    <name evidence="3" type="ORF">BJG266_LOCUS5352</name>
    <name evidence="4" type="ORF">QVE165_LOCUS30203</name>
</gene>
<dbReference type="Proteomes" id="UP000663832">
    <property type="component" value="Unassembled WGS sequence"/>
</dbReference>
<dbReference type="Proteomes" id="UP000663877">
    <property type="component" value="Unassembled WGS sequence"/>
</dbReference>
<reference evidence="4" key="1">
    <citation type="submission" date="2021-02" db="EMBL/GenBank/DDBJ databases">
        <authorList>
            <person name="Nowell W R."/>
        </authorList>
    </citation>
    <scope>NUCLEOTIDE SEQUENCE</scope>
</reference>
<proteinExistence type="predicted"/>